<keyword evidence="2" id="KW-1185">Reference proteome</keyword>
<dbReference type="RefSeq" id="WP_105395648.1">
    <property type="nucleotide sequence ID" value="NZ_CAWNTA010000076.1"/>
</dbReference>
<evidence type="ECO:0000313" key="2">
    <source>
        <dbReference type="Proteomes" id="UP000239550"/>
    </source>
</evidence>
<accession>A0A2S8R1H2</accession>
<comment type="caution">
    <text evidence="1">The sequence shown here is derived from an EMBL/GenBank/DDBJ whole genome shotgun (WGS) entry which is preliminary data.</text>
</comment>
<name>A0A2S8R1H2_9GAMM</name>
<proteinExistence type="predicted"/>
<protein>
    <submittedName>
        <fullName evidence="1">Toxin HigB-2</fullName>
    </submittedName>
</protein>
<dbReference type="AlphaFoldDB" id="A0A2S8R1H2"/>
<organism evidence="1 2">
    <name type="scientific">Photorhabdus hindustanensis</name>
    <dbReference type="NCBI Taxonomy" id="2918802"/>
    <lineage>
        <taxon>Bacteria</taxon>
        <taxon>Pseudomonadati</taxon>
        <taxon>Pseudomonadota</taxon>
        <taxon>Gammaproteobacteria</taxon>
        <taxon>Enterobacterales</taxon>
        <taxon>Morganellaceae</taxon>
        <taxon>Photorhabdus</taxon>
    </lineage>
</organism>
<sequence>MIFIETDIFTEDCKELLSDDEYREFQQYLADNPTAGDIIQRTGGLRKVRWVSCGKGKRGGVRIIYYYKVDVSHIRLLLIYKKGTKDDLSESEKKILRDLNERW</sequence>
<dbReference type="InterPro" id="IPR009387">
    <property type="entry name" value="HigB-2"/>
</dbReference>
<evidence type="ECO:0000313" key="1">
    <source>
        <dbReference type="EMBL" id="PQQ25905.1"/>
    </source>
</evidence>
<dbReference type="EMBL" id="PUWT01000027">
    <property type="protein sequence ID" value="PQQ25905.1"/>
    <property type="molecule type" value="Genomic_DNA"/>
</dbReference>
<reference evidence="1 2" key="1">
    <citation type="submission" date="2018-02" db="EMBL/GenBank/DDBJ databases">
        <title>Five New Genomes of Indian Photorhabdus Isolates TSA.</title>
        <authorList>
            <person name="Dubay B."/>
            <person name="Somvanshi V.S."/>
        </authorList>
    </citation>
    <scope>NUCLEOTIDE SEQUENCE [LARGE SCALE GENOMIC DNA]</scope>
    <source>
        <strain evidence="1 2">H1</strain>
    </source>
</reference>
<dbReference type="Proteomes" id="UP000239550">
    <property type="component" value="Unassembled WGS sequence"/>
</dbReference>
<gene>
    <name evidence="1" type="ORF">C6H66_11050</name>
</gene>
<dbReference type="PIRSF" id="PIRSF039032">
    <property type="entry name" value="HigB-2"/>
    <property type="match status" value="1"/>
</dbReference>